<protein>
    <submittedName>
        <fullName evidence="1">Uncharacterized protein</fullName>
    </submittedName>
</protein>
<sequence length="103" mass="11438">TVDAHPISISLRNRKGGVSAGTLDTYSQINIKVKAGLHATSYCTFCQSYKTSNAGSSCSYFQLFFFLNKIEKDIKLVLKLKNVYYRSIESSTIKQTNQGKSAN</sequence>
<dbReference type="EMBL" id="JASPKZ010001617">
    <property type="protein sequence ID" value="KAJ9597334.1"/>
    <property type="molecule type" value="Genomic_DNA"/>
</dbReference>
<organism evidence="1 2">
    <name type="scientific">Diploptera punctata</name>
    <name type="common">Pacific beetle cockroach</name>
    <dbReference type="NCBI Taxonomy" id="6984"/>
    <lineage>
        <taxon>Eukaryota</taxon>
        <taxon>Metazoa</taxon>
        <taxon>Ecdysozoa</taxon>
        <taxon>Arthropoda</taxon>
        <taxon>Hexapoda</taxon>
        <taxon>Insecta</taxon>
        <taxon>Pterygota</taxon>
        <taxon>Neoptera</taxon>
        <taxon>Polyneoptera</taxon>
        <taxon>Dictyoptera</taxon>
        <taxon>Blattodea</taxon>
        <taxon>Blaberoidea</taxon>
        <taxon>Blaberidae</taxon>
        <taxon>Diplopterinae</taxon>
        <taxon>Diploptera</taxon>
    </lineage>
</organism>
<gene>
    <name evidence="1" type="ORF">L9F63_011805</name>
</gene>
<keyword evidence="2" id="KW-1185">Reference proteome</keyword>
<evidence type="ECO:0000313" key="1">
    <source>
        <dbReference type="EMBL" id="KAJ9597334.1"/>
    </source>
</evidence>
<comment type="caution">
    <text evidence="1">The sequence shown here is derived from an EMBL/GenBank/DDBJ whole genome shotgun (WGS) entry which is preliminary data.</text>
</comment>
<reference evidence="1" key="1">
    <citation type="journal article" date="2023" name="IScience">
        <title>Live-bearing cockroach genome reveals convergent evolutionary mechanisms linked to viviparity in insects and beyond.</title>
        <authorList>
            <person name="Fouks B."/>
            <person name="Harrison M.C."/>
            <person name="Mikhailova A.A."/>
            <person name="Marchal E."/>
            <person name="English S."/>
            <person name="Carruthers M."/>
            <person name="Jennings E.C."/>
            <person name="Chiamaka E.L."/>
            <person name="Frigard R.A."/>
            <person name="Pippel M."/>
            <person name="Attardo G.M."/>
            <person name="Benoit J.B."/>
            <person name="Bornberg-Bauer E."/>
            <person name="Tobe S.S."/>
        </authorList>
    </citation>
    <scope>NUCLEOTIDE SEQUENCE</scope>
    <source>
        <strain evidence="1">Stay&amp;Tobe</strain>
    </source>
</reference>
<feature type="non-terminal residue" evidence="1">
    <location>
        <position position="1"/>
    </location>
</feature>
<feature type="non-terminal residue" evidence="1">
    <location>
        <position position="103"/>
    </location>
</feature>
<proteinExistence type="predicted"/>
<evidence type="ECO:0000313" key="2">
    <source>
        <dbReference type="Proteomes" id="UP001233999"/>
    </source>
</evidence>
<accession>A0AAD8AE62</accession>
<dbReference type="Proteomes" id="UP001233999">
    <property type="component" value="Unassembled WGS sequence"/>
</dbReference>
<name>A0AAD8AE62_DIPPU</name>
<reference evidence="1" key="2">
    <citation type="submission" date="2023-05" db="EMBL/GenBank/DDBJ databases">
        <authorList>
            <person name="Fouks B."/>
        </authorList>
    </citation>
    <scope>NUCLEOTIDE SEQUENCE</scope>
    <source>
        <strain evidence="1">Stay&amp;Tobe</strain>
        <tissue evidence="1">Testes</tissue>
    </source>
</reference>
<dbReference type="AlphaFoldDB" id="A0AAD8AE62"/>